<dbReference type="Proteomes" id="UP000799291">
    <property type="component" value="Unassembled WGS sequence"/>
</dbReference>
<dbReference type="OrthoDB" id="5062850at2759"/>
<organism evidence="1 2">
    <name type="scientific">Lentithecium fluviatile CBS 122367</name>
    <dbReference type="NCBI Taxonomy" id="1168545"/>
    <lineage>
        <taxon>Eukaryota</taxon>
        <taxon>Fungi</taxon>
        <taxon>Dikarya</taxon>
        <taxon>Ascomycota</taxon>
        <taxon>Pezizomycotina</taxon>
        <taxon>Dothideomycetes</taxon>
        <taxon>Pleosporomycetidae</taxon>
        <taxon>Pleosporales</taxon>
        <taxon>Massarineae</taxon>
        <taxon>Lentitheciaceae</taxon>
        <taxon>Lentithecium</taxon>
    </lineage>
</organism>
<evidence type="ECO:0000313" key="2">
    <source>
        <dbReference type="Proteomes" id="UP000799291"/>
    </source>
</evidence>
<proteinExistence type="predicted"/>
<dbReference type="AlphaFoldDB" id="A0A6G1JNQ0"/>
<reference evidence="1" key="1">
    <citation type="journal article" date="2020" name="Stud. Mycol.">
        <title>101 Dothideomycetes genomes: a test case for predicting lifestyles and emergence of pathogens.</title>
        <authorList>
            <person name="Haridas S."/>
            <person name="Albert R."/>
            <person name="Binder M."/>
            <person name="Bloem J."/>
            <person name="Labutti K."/>
            <person name="Salamov A."/>
            <person name="Andreopoulos B."/>
            <person name="Baker S."/>
            <person name="Barry K."/>
            <person name="Bills G."/>
            <person name="Bluhm B."/>
            <person name="Cannon C."/>
            <person name="Castanera R."/>
            <person name="Culley D."/>
            <person name="Daum C."/>
            <person name="Ezra D."/>
            <person name="Gonzalez J."/>
            <person name="Henrissat B."/>
            <person name="Kuo A."/>
            <person name="Liang C."/>
            <person name="Lipzen A."/>
            <person name="Lutzoni F."/>
            <person name="Magnuson J."/>
            <person name="Mondo S."/>
            <person name="Nolan M."/>
            <person name="Ohm R."/>
            <person name="Pangilinan J."/>
            <person name="Park H.-J."/>
            <person name="Ramirez L."/>
            <person name="Alfaro M."/>
            <person name="Sun H."/>
            <person name="Tritt A."/>
            <person name="Yoshinaga Y."/>
            <person name="Zwiers L.-H."/>
            <person name="Turgeon B."/>
            <person name="Goodwin S."/>
            <person name="Spatafora J."/>
            <person name="Crous P."/>
            <person name="Grigoriev I."/>
        </authorList>
    </citation>
    <scope>NUCLEOTIDE SEQUENCE</scope>
    <source>
        <strain evidence="1">CBS 122367</strain>
    </source>
</reference>
<accession>A0A6G1JNQ0</accession>
<protein>
    <submittedName>
        <fullName evidence="1">Uncharacterized protein</fullName>
    </submittedName>
</protein>
<gene>
    <name evidence="1" type="ORF">K458DRAFT_11047</name>
</gene>
<evidence type="ECO:0000313" key="1">
    <source>
        <dbReference type="EMBL" id="KAF2692192.1"/>
    </source>
</evidence>
<name>A0A6G1JNQ0_9PLEO</name>
<sequence>MVTTPENTTEVFQVLHQYAAWQTAVDETYERHLVPKPSFIEGRKHSCYVYESFPRILKDVVAENSVVRCNFDLESHWTLDPEHIFQEHREWSADNWQEALPSIDPWKFNTMPPLPPFNEILAENVMPEPVD</sequence>
<keyword evidence="2" id="KW-1185">Reference proteome</keyword>
<dbReference type="EMBL" id="MU005569">
    <property type="protein sequence ID" value="KAF2692192.1"/>
    <property type="molecule type" value="Genomic_DNA"/>
</dbReference>